<dbReference type="STRING" id="235985.SAMN05414137_120165"/>
<dbReference type="eggNOG" id="COG1309">
    <property type="taxonomic scope" value="Bacteria"/>
</dbReference>
<dbReference type="PROSITE" id="PS50977">
    <property type="entry name" value="HTH_TETR_2"/>
    <property type="match status" value="1"/>
</dbReference>
<evidence type="ECO:0000256" key="3">
    <source>
        <dbReference type="ARBA" id="ARBA00023163"/>
    </source>
</evidence>
<dbReference type="GO" id="GO:0003700">
    <property type="term" value="F:DNA-binding transcription factor activity"/>
    <property type="evidence" value="ECO:0007669"/>
    <property type="project" value="TreeGrafter"/>
</dbReference>
<organism evidence="6 7">
    <name type="scientific">Streptacidiphilus jiangxiensis</name>
    <dbReference type="NCBI Taxonomy" id="235985"/>
    <lineage>
        <taxon>Bacteria</taxon>
        <taxon>Bacillati</taxon>
        <taxon>Actinomycetota</taxon>
        <taxon>Actinomycetes</taxon>
        <taxon>Kitasatosporales</taxon>
        <taxon>Streptomycetaceae</taxon>
        <taxon>Streptacidiphilus</taxon>
    </lineage>
</organism>
<dbReference type="OrthoDB" id="5068503at2"/>
<sequence length="192" mass="19638">MSPRGVAITGVRELLFDAAERVLAREGPAGLTSRAITEEAGRAKGLLHLHFADLDDFVAQLVLHRFAAIAARVADLPAAAGTRTPAANLGDAGRALLGAPGPAIAAAAMTRTGAAQRVADAWAHGAPGLGTIQSSIADYLRAEQGLGRITADRDCEALALAFVGTAHHLLLTTGPGGPDPYGQLERVVSTLI</sequence>
<evidence type="ECO:0000313" key="7">
    <source>
        <dbReference type="Proteomes" id="UP000183015"/>
    </source>
</evidence>
<dbReference type="PANTHER" id="PTHR30055">
    <property type="entry name" value="HTH-TYPE TRANSCRIPTIONAL REGULATOR RUTR"/>
    <property type="match status" value="1"/>
</dbReference>
<dbReference type="Proteomes" id="UP000183015">
    <property type="component" value="Unassembled WGS sequence"/>
</dbReference>
<dbReference type="SUPFAM" id="SSF48498">
    <property type="entry name" value="Tetracyclin repressor-like, C-terminal domain"/>
    <property type="match status" value="1"/>
</dbReference>
<keyword evidence="3" id="KW-0804">Transcription</keyword>
<dbReference type="SUPFAM" id="SSF46689">
    <property type="entry name" value="Homeodomain-like"/>
    <property type="match status" value="1"/>
</dbReference>
<dbReference type="EMBL" id="FOAZ01000020">
    <property type="protein sequence ID" value="SEM20945.1"/>
    <property type="molecule type" value="Genomic_DNA"/>
</dbReference>
<dbReference type="Pfam" id="PF00440">
    <property type="entry name" value="TetR_N"/>
    <property type="match status" value="1"/>
</dbReference>
<dbReference type="InterPro" id="IPR009057">
    <property type="entry name" value="Homeodomain-like_sf"/>
</dbReference>
<feature type="DNA-binding region" description="H-T-H motif" evidence="4">
    <location>
        <begin position="32"/>
        <end position="51"/>
    </location>
</feature>
<keyword evidence="1" id="KW-0805">Transcription regulation</keyword>
<dbReference type="InterPro" id="IPR050109">
    <property type="entry name" value="HTH-type_TetR-like_transc_reg"/>
</dbReference>
<gene>
    <name evidence="6" type="ORF">SAMN05414137_120165</name>
</gene>
<dbReference type="GO" id="GO:0000976">
    <property type="term" value="F:transcription cis-regulatory region binding"/>
    <property type="evidence" value="ECO:0007669"/>
    <property type="project" value="TreeGrafter"/>
</dbReference>
<dbReference type="InterPro" id="IPR036271">
    <property type="entry name" value="Tet_transcr_reg_TetR-rel_C_sf"/>
</dbReference>
<protein>
    <submittedName>
        <fullName evidence="6">DNA-binding transcriptional regulator, AcrR family</fullName>
    </submittedName>
</protein>
<evidence type="ECO:0000256" key="4">
    <source>
        <dbReference type="PROSITE-ProRule" id="PRU00335"/>
    </source>
</evidence>
<evidence type="ECO:0000256" key="2">
    <source>
        <dbReference type="ARBA" id="ARBA00023125"/>
    </source>
</evidence>
<dbReference type="RefSeq" id="WP_042446600.1">
    <property type="nucleotide sequence ID" value="NZ_BBPN01000011.1"/>
</dbReference>
<feature type="domain" description="HTH tetR-type" evidence="5">
    <location>
        <begin position="9"/>
        <end position="69"/>
    </location>
</feature>
<dbReference type="InterPro" id="IPR001647">
    <property type="entry name" value="HTH_TetR"/>
</dbReference>
<evidence type="ECO:0000259" key="5">
    <source>
        <dbReference type="PROSITE" id="PS50977"/>
    </source>
</evidence>
<accession>A0A1H7WIJ9</accession>
<dbReference type="Gene3D" id="1.10.357.10">
    <property type="entry name" value="Tetracycline Repressor, domain 2"/>
    <property type="match status" value="1"/>
</dbReference>
<dbReference type="AlphaFoldDB" id="A0A1H7WIJ9"/>
<dbReference type="PANTHER" id="PTHR30055:SF238">
    <property type="entry name" value="MYCOFACTOCIN BIOSYNTHESIS TRANSCRIPTIONAL REGULATOR MFTR-RELATED"/>
    <property type="match status" value="1"/>
</dbReference>
<reference evidence="7" key="1">
    <citation type="submission" date="2016-10" db="EMBL/GenBank/DDBJ databases">
        <authorList>
            <person name="Varghese N."/>
        </authorList>
    </citation>
    <scope>NUCLEOTIDE SEQUENCE [LARGE SCALE GENOMIC DNA]</scope>
    <source>
        <strain evidence="7">DSM 45096 / BCRC 16803 / CGMCC 4.1857 / CIP 109030 / JCM 12277 / KCTC 19219 / NBRC 100920 / 33214</strain>
    </source>
</reference>
<keyword evidence="2 4" id="KW-0238">DNA-binding</keyword>
<evidence type="ECO:0000256" key="1">
    <source>
        <dbReference type="ARBA" id="ARBA00023015"/>
    </source>
</evidence>
<evidence type="ECO:0000313" key="6">
    <source>
        <dbReference type="EMBL" id="SEM20945.1"/>
    </source>
</evidence>
<proteinExistence type="predicted"/>
<keyword evidence="7" id="KW-1185">Reference proteome</keyword>
<name>A0A1H7WIJ9_STRJI</name>